<organism evidence="2 3">
    <name type="scientific">Lepraria finkii</name>
    <dbReference type="NCBI Taxonomy" id="1340010"/>
    <lineage>
        <taxon>Eukaryota</taxon>
        <taxon>Fungi</taxon>
        <taxon>Dikarya</taxon>
        <taxon>Ascomycota</taxon>
        <taxon>Pezizomycotina</taxon>
        <taxon>Lecanoromycetes</taxon>
        <taxon>OSLEUM clade</taxon>
        <taxon>Lecanoromycetidae</taxon>
        <taxon>Lecanorales</taxon>
        <taxon>Lecanorineae</taxon>
        <taxon>Stereocaulaceae</taxon>
        <taxon>Lepraria</taxon>
    </lineage>
</organism>
<reference evidence="2 3" key="1">
    <citation type="submission" date="2024-09" db="EMBL/GenBank/DDBJ databases">
        <title>Rethinking Asexuality: The Enigmatic Case of Functional Sexual Genes in Lepraria (Stereocaulaceae).</title>
        <authorList>
            <person name="Doellman M."/>
            <person name="Sun Y."/>
            <person name="Barcenas-Pena A."/>
            <person name="Lumbsch H.T."/>
            <person name="Grewe F."/>
        </authorList>
    </citation>
    <scope>NUCLEOTIDE SEQUENCE [LARGE SCALE GENOMIC DNA]</scope>
    <source>
        <strain evidence="2 3">Grewe 0041</strain>
    </source>
</reference>
<dbReference type="Pfam" id="PF01636">
    <property type="entry name" value="APH"/>
    <property type="match status" value="1"/>
</dbReference>
<dbReference type="PANTHER" id="PTHR21310:SF15">
    <property type="entry name" value="AMINOGLYCOSIDE PHOSPHOTRANSFERASE DOMAIN-CONTAINING PROTEIN"/>
    <property type="match status" value="1"/>
</dbReference>
<evidence type="ECO:0000313" key="3">
    <source>
        <dbReference type="Proteomes" id="UP001590951"/>
    </source>
</evidence>
<proteinExistence type="predicted"/>
<accession>A0ABR4AQJ5</accession>
<dbReference type="Proteomes" id="UP001590951">
    <property type="component" value="Unassembled WGS sequence"/>
</dbReference>
<gene>
    <name evidence="2" type="ORF">ABVK25_011095</name>
</gene>
<feature type="domain" description="Aminoglycoside phosphotransferase" evidence="1">
    <location>
        <begin position="3"/>
        <end position="198"/>
    </location>
</feature>
<dbReference type="InterPro" id="IPR002575">
    <property type="entry name" value="Aminoglycoside_PTrfase"/>
</dbReference>
<comment type="caution">
    <text evidence="2">The sequence shown here is derived from an EMBL/GenBank/DDBJ whole genome shotgun (WGS) entry which is preliminary data.</text>
</comment>
<keyword evidence="3" id="KW-1185">Reference proteome</keyword>
<dbReference type="PANTHER" id="PTHR21310">
    <property type="entry name" value="AMINOGLYCOSIDE PHOSPHOTRANSFERASE-RELATED-RELATED"/>
    <property type="match status" value="1"/>
</dbReference>
<sequence>MRLVEQHTNVPVPQVIFSSYRHDGKREIGINFISGCTLGTIWDRLDVRDKERLCHDIWCMISQWRQIVRPPHLAHLYQCLADGSPATPDPLLKDVDEPPRPLYTDEAVRAWIHQRYLHYFGQHFADILPGMLPRSKASVFTHDDVAPRNTMVDQSGHIIGIIDWELAGWYPDYWEYANIMKPSVDHDWQSWRDRTVTQQWGDLSGIMASRRVLFWSSLR</sequence>
<dbReference type="InterPro" id="IPR051678">
    <property type="entry name" value="AGP_Transferase"/>
</dbReference>
<name>A0ABR4AQJ5_9LECA</name>
<evidence type="ECO:0000313" key="2">
    <source>
        <dbReference type="EMBL" id="KAL2047999.1"/>
    </source>
</evidence>
<dbReference type="Gene3D" id="3.90.1200.10">
    <property type="match status" value="1"/>
</dbReference>
<dbReference type="SUPFAM" id="SSF56112">
    <property type="entry name" value="Protein kinase-like (PK-like)"/>
    <property type="match status" value="1"/>
</dbReference>
<dbReference type="EMBL" id="JBHFEH010000085">
    <property type="protein sequence ID" value="KAL2047999.1"/>
    <property type="molecule type" value="Genomic_DNA"/>
</dbReference>
<dbReference type="InterPro" id="IPR011009">
    <property type="entry name" value="Kinase-like_dom_sf"/>
</dbReference>
<evidence type="ECO:0000259" key="1">
    <source>
        <dbReference type="Pfam" id="PF01636"/>
    </source>
</evidence>
<protein>
    <recommendedName>
        <fullName evidence="1">Aminoglycoside phosphotransferase domain-containing protein</fullName>
    </recommendedName>
</protein>